<dbReference type="EMBL" id="LUTU01000007">
    <property type="protein sequence ID" value="OAJ67686.1"/>
    <property type="molecule type" value="Genomic_DNA"/>
</dbReference>
<evidence type="ECO:0000256" key="4">
    <source>
        <dbReference type="ARBA" id="ARBA00023004"/>
    </source>
</evidence>
<dbReference type="PANTHER" id="PTHR21266">
    <property type="entry name" value="IRON-SULFUR DOMAIN CONTAINING PROTEIN"/>
    <property type="match status" value="1"/>
</dbReference>
<dbReference type="InterPro" id="IPR050584">
    <property type="entry name" value="Cholesterol_7-desaturase"/>
</dbReference>
<sequence>MTGWFPVALSMDVPAGTAAPARLSGKEIALWRGTDGEIHAWEDRCPHRGMRLSFGFVRNENLACLYHGWQFGADSTCRHIPAHPELRVPGTIRATAYQVQERCGVIWVSLDRKPSLSHLPAGEASGVRSLLVQVPLQTARTSLNMEASNWKQQDNCLFAVHEPAGGLTMLHVASWTVAGQREAARQAVQLRDRLEAIKETVSA</sequence>
<name>A0A1B6VKF6_9PROT</name>
<dbReference type="Pfam" id="PF00355">
    <property type="entry name" value="Rieske"/>
    <property type="match status" value="1"/>
</dbReference>
<evidence type="ECO:0000256" key="5">
    <source>
        <dbReference type="ARBA" id="ARBA00023014"/>
    </source>
</evidence>
<dbReference type="PROSITE" id="PS51296">
    <property type="entry name" value="RIESKE"/>
    <property type="match status" value="1"/>
</dbReference>
<evidence type="ECO:0000256" key="2">
    <source>
        <dbReference type="ARBA" id="ARBA00022723"/>
    </source>
</evidence>
<dbReference type="InterPro" id="IPR036922">
    <property type="entry name" value="Rieske_2Fe-2S_sf"/>
</dbReference>
<dbReference type="PANTHER" id="PTHR21266:SF60">
    <property type="entry name" value="3-KETOSTEROID-9-ALPHA-MONOOXYGENASE, OXYGENASE COMPONENT"/>
    <property type="match status" value="1"/>
</dbReference>
<evidence type="ECO:0000256" key="1">
    <source>
        <dbReference type="ARBA" id="ARBA00022714"/>
    </source>
</evidence>
<dbReference type="Proteomes" id="UP000077786">
    <property type="component" value="Unassembled WGS sequence"/>
</dbReference>
<reference evidence="7 8" key="1">
    <citation type="submission" date="2016-03" db="EMBL/GenBank/DDBJ databases">
        <title>Draft genome sequence of Gluconobacter cerinus strain CECT 9110.</title>
        <authorList>
            <person name="Sainz F."/>
            <person name="Mas A."/>
            <person name="Torija M.J."/>
        </authorList>
    </citation>
    <scope>NUCLEOTIDE SEQUENCE [LARGE SCALE GENOMIC DNA]</scope>
    <source>
        <strain evidence="7 8">CECT 9110</strain>
    </source>
</reference>
<dbReference type="GO" id="GO:0016491">
    <property type="term" value="F:oxidoreductase activity"/>
    <property type="evidence" value="ECO:0007669"/>
    <property type="project" value="UniProtKB-KW"/>
</dbReference>
<dbReference type="Gene3D" id="2.102.10.10">
    <property type="entry name" value="Rieske [2Fe-2S] iron-sulphur domain"/>
    <property type="match status" value="1"/>
</dbReference>
<dbReference type="RefSeq" id="WP_064274483.1">
    <property type="nucleotide sequence ID" value="NZ_LUTU01000007.1"/>
</dbReference>
<keyword evidence="5" id="KW-0411">Iron-sulfur</keyword>
<evidence type="ECO:0000313" key="7">
    <source>
        <dbReference type="EMBL" id="OAJ67686.1"/>
    </source>
</evidence>
<evidence type="ECO:0000259" key="6">
    <source>
        <dbReference type="PROSITE" id="PS51296"/>
    </source>
</evidence>
<dbReference type="InterPro" id="IPR015881">
    <property type="entry name" value="ARHD_Rieske_2Fe_2S"/>
</dbReference>
<dbReference type="OrthoDB" id="9800776at2"/>
<evidence type="ECO:0000313" key="8">
    <source>
        <dbReference type="Proteomes" id="UP000077786"/>
    </source>
</evidence>
<gene>
    <name evidence="7" type="ORF">A0123_01728</name>
</gene>
<dbReference type="GO" id="GO:0051537">
    <property type="term" value="F:2 iron, 2 sulfur cluster binding"/>
    <property type="evidence" value="ECO:0007669"/>
    <property type="project" value="UniProtKB-KW"/>
</dbReference>
<protein>
    <submittedName>
        <fullName evidence="7">Oxidoreductase</fullName>
    </submittedName>
</protein>
<dbReference type="AlphaFoldDB" id="A0A1B6VKF6"/>
<keyword evidence="2" id="KW-0479">Metal-binding</keyword>
<dbReference type="InterPro" id="IPR017941">
    <property type="entry name" value="Rieske_2Fe-2S"/>
</dbReference>
<evidence type="ECO:0000256" key="3">
    <source>
        <dbReference type="ARBA" id="ARBA00023002"/>
    </source>
</evidence>
<accession>A0A1B6VKF6</accession>
<dbReference type="SUPFAM" id="SSF50022">
    <property type="entry name" value="ISP domain"/>
    <property type="match status" value="1"/>
</dbReference>
<organism evidence="7 8">
    <name type="scientific">Gluconobacter cerinus</name>
    <dbReference type="NCBI Taxonomy" id="38307"/>
    <lineage>
        <taxon>Bacteria</taxon>
        <taxon>Pseudomonadati</taxon>
        <taxon>Pseudomonadota</taxon>
        <taxon>Alphaproteobacteria</taxon>
        <taxon>Acetobacterales</taxon>
        <taxon>Acetobacteraceae</taxon>
        <taxon>Gluconobacter</taxon>
    </lineage>
</organism>
<keyword evidence="4" id="KW-0408">Iron</keyword>
<keyword evidence="3" id="KW-0560">Oxidoreductase</keyword>
<dbReference type="PROSITE" id="PS00570">
    <property type="entry name" value="RING_HYDROXYL_ALPHA"/>
    <property type="match status" value="1"/>
</dbReference>
<comment type="caution">
    <text evidence="7">The sequence shown here is derived from an EMBL/GenBank/DDBJ whole genome shotgun (WGS) entry which is preliminary data.</text>
</comment>
<dbReference type="GO" id="GO:0005506">
    <property type="term" value="F:iron ion binding"/>
    <property type="evidence" value="ECO:0007669"/>
    <property type="project" value="InterPro"/>
</dbReference>
<keyword evidence="1" id="KW-0001">2Fe-2S</keyword>
<dbReference type="CDD" id="cd03469">
    <property type="entry name" value="Rieske_RO_Alpha_N"/>
    <property type="match status" value="1"/>
</dbReference>
<feature type="domain" description="Rieske" evidence="6">
    <location>
        <begin position="4"/>
        <end position="108"/>
    </location>
</feature>
<dbReference type="PATRIC" id="fig|38307.3.peg.1781"/>
<proteinExistence type="predicted"/>